<protein>
    <recommendedName>
        <fullName evidence="1">Methyltransferase domain-containing protein</fullName>
    </recommendedName>
</protein>
<evidence type="ECO:0000313" key="3">
    <source>
        <dbReference type="Proteomes" id="UP001153954"/>
    </source>
</evidence>
<dbReference type="InterPro" id="IPR025714">
    <property type="entry name" value="Methyltranfer_dom"/>
</dbReference>
<keyword evidence="3" id="KW-1185">Reference proteome</keyword>
<accession>A0AAU9UZ67</accession>
<reference evidence="2" key="1">
    <citation type="submission" date="2022-03" db="EMBL/GenBank/DDBJ databases">
        <authorList>
            <person name="Tunstrom K."/>
        </authorList>
    </citation>
    <scope>NUCLEOTIDE SEQUENCE</scope>
</reference>
<name>A0AAU9UZ67_EUPED</name>
<comment type="caution">
    <text evidence="2">The sequence shown here is derived from an EMBL/GenBank/DDBJ whole genome shotgun (WGS) entry which is preliminary data.</text>
</comment>
<dbReference type="Proteomes" id="UP001153954">
    <property type="component" value="Unassembled WGS sequence"/>
</dbReference>
<dbReference type="Pfam" id="PF13679">
    <property type="entry name" value="Methyltransf_32"/>
    <property type="match status" value="1"/>
</dbReference>
<proteinExistence type="predicted"/>
<dbReference type="AlphaFoldDB" id="A0AAU9UZ67"/>
<organism evidence="2 3">
    <name type="scientific">Euphydryas editha</name>
    <name type="common">Edith's checkerspot</name>
    <dbReference type="NCBI Taxonomy" id="104508"/>
    <lineage>
        <taxon>Eukaryota</taxon>
        <taxon>Metazoa</taxon>
        <taxon>Ecdysozoa</taxon>
        <taxon>Arthropoda</taxon>
        <taxon>Hexapoda</taxon>
        <taxon>Insecta</taxon>
        <taxon>Pterygota</taxon>
        <taxon>Neoptera</taxon>
        <taxon>Endopterygota</taxon>
        <taxon>Lepidoptera</taxon>
        <taxon>Glossata</taxon>
        <taxon>Ditrysia</taxon>
        <taxon>Papilionoidea</taxon>
        <taxon>Nymphalidae</taxon>
        <taxon>Nymphalinae</taxon>
        <taxon>Euphydryas</taxon>
    </lineage>
</organism>
<dbReference type="PANTHER" id="PTHR12496:SF2">
    <property type="entry name" value="METHYLTRANSFERASE-LIKE PROTEIN 25B"/>
    <property type="match status" value="1"/>
</dbReference>
<feature type="domain" description="Methyltransferase" evidence="1">
    <location>
        <begin position="121"/>
        <end position="270"/>
    </location>
</feature>
<evidence type="ECO:0000259" key="1">
    <source>
        <dbReference type="Pfam" id="PF13679"/>
    </source>
</evidence>
<dbReference type="PANTHER" id="PTHR12496">
    <property type="entry name" value="CGI-41 METHYLTRANSFERASE"/>
    <property type="match status" value="1"/>
</dbReference>
<dbReference type="EMBL" id="CAKOGL010000025">
    <property type="protein sequence ID" value="CAH2102125.1"/>
    <property type="molecule type" value="Genomic_DNA"/>
</dbReference>
<dbReference type="InterPro" id="IPR052220">
    <property type="entry name" value="METTL25"/>
</dbReference>
<gene>
    <name evidence="2" type="ORF">EEDITHA_LOCUS16804</name>
</gene>
<evidence type="ECO:0000313" key="2">
    <source>
        <dbReference type="EMBL" id="CAH2102125.1"/>
    </source>
</evidence>
<sequence>MSNHEETVKSALYMCLKVTKMYEWLLNLYVLDFFVDNHWIKLPTTWQQCFGDMDPKDLGDIISGKTNKNVLPLSFLALLKAVNSFSIPRKGSNISIMNDNYLKGMSHIKLNNLYLKHVKLKKRHEISLMSDFVYSTAIKSKCNAVMDFGSGLGHLVRILNYKYDLTVLGIEMQTQLTEEARKLDLELEYTAKKHLTEECMSKLQRPTHFNITLTSLDQLQEIELPNIINNYGLIGLHPCGDLGPLLIKHFVNCDKVKFICVVGCCYMKLSCNTDVNCGYPMSKYVNQLDNSLTYVSREIACHAIELYTQKLCKGDYKDLKVHAYRAALEKLLVELDPKLKHMPIRSVKHTNDMSFESYCEAAQQRLHVNSLLRKGVENDLNQWKRVVVMYTLRLMMAPLVETVILLDRLLYILEHGISCAIYPVFDPKISPRNHIIVGIKS</sequence>